<proteinExistence type="inferred from homology"/>
<dbReference type="OMA" id="MIEESQF"/>
<evidence type="ECO:0000313" key="5">
    <source>
        <dbReference type="Proteomes" id="UP000001514"/>
    </source>
</evidence>
<evidence type="ECO:0000256" key="2">
    <source>
        <dbReference type="ARBA" id="ARBA00022679"/>
    </source>
</evidence>
<organism evidence="5">
    <name type="scientific">Selaginella moellendorffii</name>
    <name type="common">Spikemoss</name>
    <dbReference type="NCBI Taxonomy" id="88036"/>
    <lineage>
        <taxon>Eukaryota</taxon>
        <taxon>Viridiplantae</taxon>
        <taxon>Streptophyta</taxon>
        <taxon>Embryophyta</taxon>
        <taxon>Tracheophyta</taxon>
        <taxon>Lycopodiopsida</taxon>
        <taxon>Selaginellales</taxon>
        <taxon>Selaginellaceae</taxon>
        <taxon>Selaginella</taxon>
    </lineage>
</organism>
<dbReference type="FunFam" id="3.40.50.2000:FF:000060">
    <property type="entry name" value="Glycosyltransferase"/>
    <property type="match status" value="1"/>
</dbReference>
<dbReference type="KEGG" id="smo:SELMODRAFT_430669"/>
<keyword evidence="2" id="KW-0808">Transferase</keyword>
<dbReference type="InterPro" id="IPR035595">
    <property type="entry name" value="UDP_glycos_trans_CS"/>
</dbReference>
<dbReference type="InterPro" id="IPR002213">
    <property type="entry name" value="UDP_glucos_trans"/>
</dbReference>
<dbReference type="InParanoid" id="D8TA45"/>
<keyword evidence="5" id="KW-1185">Reference proteome</keyword>
<dbReference type="CDD" id="cd03784">
    <property type="entry name" value="GT1_Gtf-like"/>
    <property type="match status" value="2"/>
</dbReference>
<dbReference type="HOGENOM" id="CLU_325826_0_0_1"/>
<name>D8TA45_SELML</name>
<dbReference type="Pfam" id="PF00201">
    <property type="entry name" value="UDPGT"/>
    <property type="match status" value="2"/>
</dbReference>
<dbReference type="PROSITE" id="PS00375">
    <property type="entry name" value="UDPGT"/>
    <property type="match status" value="1"/>
</dbReference>
<sequence length="885" mass="100319">MWLGLTTEKVSLGSGVPRDCVLHRNSVKHSFRVLHAPICPIGRDNGIPREEVPRRHLPRRGLREFYPRNLAISLHHSIPGPVKHGMKHTDRLVHAPVANARGDDDVPAESFPSHEGRPRKNVPFPHSSKHLDQALELTVLRIRIVFQEVSAFSVIIDYVRGVKPLRLADVPDYMQGEKVWKEICIKRSPVVKRARWVLVNSFYDLEAPTFDFMASELGPRFIPAGPQFLLDDSRKNVVLRPENEDCLGWMDEQEPGSVLYISFGSVAVLSVEQFEELAGALEASKKPFLWVIRPELVVGGHSNESYNGFCERTKNQGFIVSWAPQLRVLAHPSMGAFLTHCGWNSVQESIANGIPMLGWPYGGEQSTNYSPRLVQGLIERGEIEAGIKKVMDSEEGKKMKKRVENLKILARKAMDKENRKSFRGLQGWLEDLKAMTGTMKSHTCPNKHNFCKSWSMCTIKWKTTNWLDKILVDKVMVLCSKIHVVVVPLPEQGHMSPMIHLCKLIARDPSFTISLVNVDSLHDEFVKHWVAPAGLEDLRLHSIPYSWQLPLGADAHAQRNLAEWFTASARELPGGLEDLIRKLGEEGDPVNCIISDYFCDWSQDVADVFGIPRIILWSGTAAWTSLEYHIPELLEKDHIFPSRGRASPEEVNSVIIDYVRGVKPLRLADVPDYMQGNEVWKEICIKRSPVVKRARWVLVNSFYDLEAPTFDFMARELGPRFIPAGPLFLLDDSRKNVVLRPENEDCLGWMDEQEPGSLKVLAHPSMGAFLTHCGWNSIQESITHGIPMLGWPYGAEQNTNCKFIVEDWKIGVRFSKTAMQGLIERGEIEDGIRKVMDSEEGKEMKERVESLKILARKAMDKEHGKSFRGVQAFLEDLKGLKIHRE</sequence>
<dbReference type="GO" id="GO:0035251">
    <property type="term" value="F:UDP-glucosyltransferase activity"/>
    <property type="evidence" value="ECO:0000318"/>
    <property type="project" value="GO_Central"/>
</dbReference>
<dbReference type="PANTHER" id="PTHR11926">
    <property type="entry name" value="GLUCOSYL/GLUCURONOSYL TRANSFERASES"/>
    <property type="match status" value="1"/>
</dbReference>
<feature type="region of interest" description="Disordered" evidence="3">
    <location>
        <begin position="98"/>
        <end position="125"/>
    </location>
</feature>
<dbReference type="eggNOG" id="KOG1192">
    <property type="taxonomic scope" value="Eukaryota"/>
</dbReference>
<dbReference type="EMBL" id="GL377701">
    <property type="protein sequence ID" value="EFJ06397.1"/>
    <property type="molecule type" value="Genomic_DNA"/>
</dbReference>
<accession>D8TA45</accession>
<dbReference type="SUPFAM" id="SSF53756">
    <property type="entry name" value="UDP-Glycosyltransferase/glycogen phosphorylase"/>
    <property type="match status" value="2"/>
</dbReference>
<reference evidence="4 5" key="1">
    <citation type="journal article" date="2011" name="Science">
        <title>The Selaginella genome identifies genetic changes associated with the evolution of vascular plants.</title>
        <authorList>
            <person name="Banks J.A."/>
            <person name="Nishiyama T."/>
            <person name="Hasebe M."/>
            <person name="Bowman J.L."/>
            <person name="Gribskov M."/>
            <person name="dePamphilis C."/>
            <person name="Albert V.A."/>
            <person name="Aono N."/>
            <person name="Aoyama T."/>
            <person name="Ambrose B.A."/>
            <person name="Ashton N.W."/>
            <person name="Axtell M.J."/>
            <person name="Barker E."/>
            <person name="Barker M.S."/>
            <person name="Bennetzen J.L."/>
            <person name="Bonawitz N.D."/>
            <person name="Chapple C."/>
            <person name="Cheng C."/>
            <person name="Correa L.G."/>
            <person name="Dacre M."/>
            <person name="DeBarry J."/>
            <person name="Dreyer I."/>
            <person name="Elias M."/>
            <person name="Engstrom E.M."/>
            <person name="Estelle M."/>
            <person name="Feng L."/>
            <person name="Finet C."/>
            <person name="Floyd S.K."/>
            <person name="Frommer W.B."/>
            <person name="Fujita T."/>
            <person name="Gramzow L."/>
            <person name="Gutensohn M."/>
            <person name="Harholt J."/>
            <person name="Hattori M."/>
            <person name="Heyl A."/>
            <person name="Hirai T."/>
            <person name="Hiwatashi Y."/>
            <person name="Ishikawa M."/>
            <person name="Iwata M."/>
            <person name="Karol K.G."/>
            <person name="Koehler B."/>
            <person name="Kolukisaoglu U."/>
            <person name="Kubo M."/>
            <person name="Kurata T."/>
            <person name="Lalonde S."/>
            <person name="Li K."/>
            <person name="Li Y."/>
            <person name="Litt A."/>
            <person name="Lyons E."/>
            <person name="Manning G."/>
            <person name="Maruyama T."/>
            <person name="Michael T.P."/>
            <person name="Mikami K."/>
            <person name="Miyazaki S."/>
            <person name="Morinaga S."/>
            <person name="Murata T."/>
            <person name="Mueller-Roeber B."/>
            <person name="Nelson D.R."/>
            <person name="Obara M."/>
            <person name="Oguri Y."/>
            <person name="Olmstead R.G."/>
            <person name="Onodera N."/>
            <person name="Petersen B.L."/>
            <person name="Pils B."/>
            <person name="Prigge M."/>
            <person name="Rensing S.A."/>
            <person name="Riano-Pachon D.M."/>
            <person name="Roberts A.W."/>
            <person name="Sato Y."/>
            <person name="Scheller H.V."/>
            <person name="Schulz B."/>
            <person name="Schulz C."/>
            <person name="Shakirov E.V."/>
            <person name="Shibagaki N."/>
            <person name="Shinohara N."/>
            <person name="Shippen D.E."/>
            <person name="Soerensen I."/>
            <person name="Sotooka R."/>
            <person name="Sugimoto N."/>
            <person name="Sugita M."/>
            <person name="Sumikawa N."/>
            <person name="Tanurdzic M."/>
            <person name="Theissen G."/>
            <person name="Ulvskov P."/>
            <person name="Wakazuki S."/>
            <person name="Weng J.K."/>
            <person name="Willats W.W."/>
            <person name="Wipf D."/>
            <person name="Wolf P.G."/>
            <person name="Yang L."/>
            <person name="Zimmer A.D."/>
            <person name="Zhu Q."/>
            <person name="Mitros T."/>
            <person name="Hellsten U."/>
            <person name="Loque D."/>
            <person name="Otillar R."/>
            <person name="Salamov A."/>
            <person name="Schmutz J."/>
            <person name="Shapiro H."/>
            <person name="Lindquist E."/>
            <person name="Lucas S."/>
            <person name="Rokhsar D."/>
            <person name="Grigoriev I.V."/>
        </authorList>
    </citation>
    <scope>NUCLEOTIDE SEQUENCE [LARGE SCALE GENOMIC DNA]</scope>
</reference>
<gene>
    <name evidence="4" type="ORF">SELMODRAFT_430669</name>
</gene>
<dbReference type="AlphaFoldDB" id="D8TA45"/>
<protein>
    <submittedName>
        <fullName evidence="4">Uncharacterized protein</fullName>
    </submittedName>
</protein>
<dbReference type="FunFam" id="3.40.50.2000:FF:000431">
    <property type="entry name" value="UDP-glycosyltransferase 90A1"/>
    <property type="match status" value="1"/>
</dbReference>
<dbReference type="Gene3D" id="3.40.50.2000">
    <property type="entry name" value="Glycogen Phosphorylase B"/>
    <property type="match status" value="4"/>
</dbReference>
<comment type="similarity">
    <text evidence="1">Belongs to the UDP-glycosyltransferase family.</text>
</comment>
<dbReference type="Gramene" id="EFJ06397">
    <property type="protein sequence ID" value="EFJ06397"/>
    <property type="gene ID" value="SELMODRAFT_430669"/>
</dbReference>
<dbReference type="PANTHER" id="PTHR11926:SF774">
    <property type="entry name" value="UDP-GLYCOSYLTRANSFERASE 85A1-RELATED"/>
    <property type="match status" value="1"/>
</dbReference>
<evidence type="ECO:0000313" key="4">
    <source>
        <dbReference type="EMBL" id="EFJ06397.1"/>
    </source>
</evidence>
<dbReference type="Proteomes" id="UP000001514">
    <property type="component" value="Unassembled WGS sequence"/>
</dbReference>
<evidence type="ECO:0000256" key="3">
    <source>
        <dbReference type="SAM" id="MobiDB-lite"/>
    </source>
</evidence>
<evidence type="ECO:0000256" key="1">
    <source>
        <dbReference type="ARBA" id="ARBA00009995"/>
    </source>
</evidence>